<evidence type="ECO:0000313" key="2">
    <source>
        <dbReference type="EMBL" id="EGG24354.1"/>
    </source>
</evidence>
<feature type="domain" description="Fungal lipase-type" evidence="1">
    <location>
        <begin position="93"/>
        <end position="206"/>
    </location>
</feature>
<dbReference type="AlphaFoldDB" id="F4PJ68"/>
<dbReference type="OMA" id="NIAYHIW"/>
<evidence type="ECO:0000313" key="3">
    <source>
        <dbReference type="Proteomes" id="UP000007797"/>
    </source>
</evidence>
<sequence>MRVNALLVQDKTTTTTNVIDYKDYIFALMSETAANNQNQRNHTYLSLNARDSLSPQTNQQSPICYDFAHSVNINTGHSRMIISKSVLSNTIIISFSSTFPIDNYLNDPELVECPFKTKSQNCGGMFKGIVNEYLEMKDDLTTFLHQLDSVYDVYVTGYSFGGSLALVCATDLLARPIDDIGRFYSLSLVTFGQPPIGDKQFIQFLQGGSSNSASANAAANKGVSTPLAKGQNDLKSKLQYRRYATATVTANTNDPIVYDSIIDLNQNIFYHPQSSSSTSLLYLPITISTRTTAMSSGLSIHSLHHYLTGLYSPLYSPCRSSSYYSSSSVPSPTSSSSPSPSSIYTNRIFHSPMSSGLCKSKLIININNPQFDKYSICLLSYTKYLNYYQYNQSVSCANNLGTDIQGGIMITLADMSKTPNYYLEFNLDSSTCHVGSDKTPGGGENHGDLILIIENHNQQLIPTTLDYSINLTTRYPSPNPPLNISLEWNIQHPITTTTTRQDLYSLKVSWNTTKTTTTTTTTTTTATINKDIDDIIKDSDSDNIAYHIWICSVGGNWKRFTVNSIDDNNDSNNITGRLSKVITDIPFGVYSISMTTENLTTKMESIPSKVMFVPSNWVEQS</sequence>
<dbReference type="Proteomes" id="UP000007797">
    <property type="component" value="Unassembled WGS sequence"/>
</dbReference>
<dbReference type="OrthoDB" id="18634at2759"/>
<dbReference type="SUPFAM" id="SSF53474">
    <property type="entry name" value="alpha/beta-Hydrolases"/>
    <property type="match status" value="1"/>
</dbReference>
<dbReference type="Pfam" id="PF01764">
    <property type="entry name" value="Lipase_3"/>
    <property type="match status" value="1"/>
</dbReference>
<proteinExistence type="predicted"/>
<dbReference type="GeneID" id="14876295"/>
<protein>
    <recommendedName>
        <fullName evidence="1">Fungal lipase-type domain-containing protein</fullName>
    </recommendedName>
</protein>
<reference evidence="3" key="1">
    <citation type="journal article" date="2011" name="Genome Res.">
        <title>Phylogeny-wide analysis of social amoeba genomes highlights ancient origins for complex intercellular communication.</title>
        <authorList>
            <person name="Heidel A.J."/>
            <person name="Lawal H.M."/>
            <person name="Felder M."/>
            <person name="Schilde C."/>
            <person name="Helps N.R."/>
            <person name="Tunggal B."/>
            <person name="Rivero F."/>
            <person name="John U."/>
            <person name="Schleicher M."/>
            <person name="Eichinger L."/>
            <person name="Platzer M."/>
            <person name="Noegel A.A."/>
            <person name="Schaap P."/>
            <person name="Gloeckner G."/>
        </authorList>
    </citation>
    <scope>NUCLEOTIDE SEQUENCE [LARGE SCALE GENOMIC DNA]</scope>
    <source>
        <strain evidence="3">SH3</strain>
    </source>
</reference>
<dbReference type="InterPro" id="IPR002921">
    <property type="entry name" value="Fungal_lipase-type"/>
</dbReference>
<dbReference type="InterPro" id="IPR051218">
    <property type="entry name" value="Sec_MonoDiacylglyc_Lipase"/>
</dbReference>
<accession>F4PJ68</accession>
<dbReference type="KEGG" id="dfa:DFA_06504"/>
<keyword evidence="3" id="KW-1185">Reference proteome</keyword>
<dbReference type="Gene3D" id="3.40.50.1820">
    <property type="entry name" value="alpha/beta hydrolase"/>
    <property type="match status" value="1"/>
</dbReference>
<evidence type="ECO:0000259" key="1">
    <source>
        <dbReference type="Pfam" id="PF01764"/>
    </source>
</evidence>
<gene>
    <name evidence="2" type="ORF">DFA_06504</name>
</gene>
<dbReference type="CDD" id="cd00519">
    <property type="entry name" value="Lipase_3"/>
    <property type="match status" value="1"/>
</dbReference>
<dbReference type="PANTHER" id="PTHR45856">
    <property type="entry name" value="ALPHA/BETA-HYDROLASES SUPERFAMILY PROTEIN"/>
    <property type="match status" value="1"/>
</dbReference>
<dbReference type="EMBL" id="GL883007">
    <property type="protein sequence ID" value="EGG24354.1"/>
    <property type="molecule type" value="Genomic_DNA"/>
</dbReference>
<organism evidence="2 3">
    <name type="scientific">Cavenderia fasciculata</name>
    <name type="common">Slime mold</name>
    <name type="synonym">Dictyostelium fasciculatum</name>
    <dbReference type="NCBI Taxonomy" id="261658"/>
    <lineage>
        <taxon>Eukaryota</taxon>
        <taxon>Amoebozoa</taxon>
        <taxon>Evosea</taxon>
        <taxon>Eumycetozoa</taxon>
        <taxon>Dictyostelia</taxon>
        <taxon>Acytosteliales</taxon>
        <taxon>Cavenderiaceae</taxon>
        <taxon>Cavenderia</taxon>
    </lineage>
</organism>
<dbReference type="RefSeq" id="XP_004362205.1">
    <property type="nucleotide sequence ID" value="XM_004362148.1"/>
</dbReference>
<dbReference type="GO" id="GO:0006629">
    <property type="term" value="P:lipid metabolic process"/>
    <property type="evidence" value="ECO:0007669"/>
    <property type="project" value="InterPro"/>
</dbReference>
<dbReference type="InterPro" id="IPR029058">
    <property type="entry name" value="AB_hydrolase_fold"/>
</dbReference>
<name>F4PJ68_CACFS</name>
<dbReference type="PANTHER" id="PTHR45856:SF24">
    <property type="entry name" value="FUNGAL LIPASE-LIKE DOMAIN-CONTAINING PROTEIN"/>
    <property type="match status" value="1"/>
</dbReference>